<name>A0A1B0AU65_9MUSC</name>
<reference evidence="1" key="2">
    <citation type="submission" date="2020-05" db="UniProtKB">
        <authorList>
            <consortium name="EnsemblMetazoa"/>
        </authorList>
    </citation>
    <scope>IDENTIFICATION</scope>
    <source>
        <strain evidence="1">IAEA</strain>
    </source>
</reference>
<dbReference type="AlphaFoldDB" id="A0A1B0AU65"/>
<dbReference type="VEuPathDB" id="VectorBase:GPPI008745"/>
<evidence type="ECO:0000313" key="2">
    <source>
        <dbReference type="Proteomes" id="UP000092460"/>
    </source>
</evidence>
<sequence length="105" mass="12289">MPVIAIEAISQTSPQLVVQPEQHYQRSHHVFCQFVFKIEDKKAKLSIKHFIKCQSLSGIEFVLISILELKAKFIQLSRNLRHEYYPPNQTCNVKYYSSIIIRAIK</sequence>
<dbReference type="Proteomes" id="UP000092460">
    <property type="component" value="Unassembled WGS sequence"/>
</dbReference>
<evidence type="ECO:0000313" key="1">
    <source>
        <dbReference type="EnsemblMetazoa" id="GPPI008745-PA"/>
    </source>
</evidence>
<reference evidence="2" key="1">
    <citation type="submission" date="2015-01" db="EMBL/GenBank/DDBJ databases">
        <authorList>
            <person name="Aksoy S."/>
            <person name="Warren W."/>
            <person name="Wilson R.K."/>
        </authorList>
    </citation>
    <scope>NUCLEOTIDE SEQUENCE [LARGE SCALE GENOMIC DNA]</scope>
    <source>
        <strain evidence="2">IAEA</strain>
    </source>
</reference>
<proteinExistence type="predicted"/>
<dbReference type="EMBL" id="JXJN01003531">
    <property type="status" value="NOT_ANNOTATED_CDS"/>
    <property type="molecule type" value="Genomic_DNA"/>
</dbReference>
<organism evidence="1 2">
    <name type="scientific">Glossina palpalis gambiensis</name>
    <dbReference type="NCBI Taxonomy" id="67801"/>
    <lineage>
        <taxon>Eukaryota</taxon>
        <taxon>Metazoa</taxon>
        <taxon>Ecdysozoa</taxon>
        <taxon>Arthropoda</taxon>
        <taxon>Hexapoda</taxon>
        <taxon>Insecta</taxon>
        <taxon>Pterygota</taxon>
        <taxon>Neoptera</taxon>
        <taxon>Endopterygota</taxon>
        <taxon>Diptera</taxon>
        <taxon>Brachycera</taxon>
        <taxon>Muscomorpha</taxon>
        <taxon>Hippoboscoidea</taxon>
        <taxon>Glossinidae</taxon>
        <taxon>Glossina</taxon>
    </lineage>
</organism>
<keyword evidence="2" id="KW-1185">Reference proteome</keyword>
<accession>A0A1B0AU65</accession>
<dbReference type="EnsemblMetazoa" id="GPPI008745-RA">
    <property type="protein sequence ID" value="GPPI008745-PA"/>
    <property type="gene ID" value="GPPI008745"/>
</dbReference>
<protein>
    <submittedName>
        <fullName evidence="1">Uncharacterized protein</fullName>
    </submittedName>
</protein>